<keyword evidence="2" id="KW-1003">Cell membrane</keyword>
<comment type="subcellular location">
    <subcellularLocation>
        <location evidence="1">Cell membrane</location>
        <topology evidence="1">Multi-pass membrane protein</topology>
    </subcellularLocation>
</comment>
<evidence type="ECO:0000313" key="7">
    <source>
        <dbReference type="EMBL" id="SVA97389.1"/>
    </source>
</evidence>
<feature type="transmembrane region" description="Helical" evidence="6">
    <location>
        <begin position="138"/>
        <end position="155"/>
    </location>
</feature>
<keyword evidence="5 6" id="KW-0472">Membrane</keyword>
<reference evidence="7" key="1">
    <citation type="submission" date="2018-05" db="EMBL/GenBank/DDBJ databases">
        <authorList>
            <person name="Lanie J.A."/>
            <person name="Ng W.-L."/>
            <person name="Kazmierczak K.M."/>
            <person name="Andrzejewski T.M."/>
            <person name="Davidsen T.M."/>
            <person name="Wayne K.J."/>
            <person name="Tettelin H."/>
            <person name="Glass J.I."/>
            <person name="Rusch D."/>
            <person name="Podicherti R."/>
            <person name="Tsui H.-C.T."/>
            <person name="Winkler M.E."/>
        </authorList>
    </citation>
    <scope>NUCLEOTIDE SEQUENCE</scope>
</reference>
<feature type="transmembrane region" description="Helical" evidence="6">
    <location>
        <begin position="243"/>
        <end position="265"/>
    </location>
</feature>
<dbReference type="AlphaFoldDB" id="A0A382A7Q0"/>
<dbReference type="EMBL" id="UINC01024204">
    <property type="protein sequence ID" value="SVA97389.1"/>
    <property type="molecule type" value="Genomic_DNA"/>
</dbReference>
<dbReference type="GO" id="GO:0005886">
    <property type="term" value="C:plasma membrane"/>
    <property type="evidence" value="ECO:0007669"/>
    <property type="project" value="UniProtKB-SubCell"/>
</dbReference>
<dbReference type="InterPro" id="IPR003841">
    <property type="entry name" value="Na/Pi_transpt"/>
</dbReference>
<feature type="transmembrane region" description="Helical" evidence="6">
    <location>
        <begin position="31"/>
        <end position="50"/>
    </location>
</feature>
<evidence type="ECO:0000256" key="3">
    <source>
        <dbReference type="ARBA" id="ARBA00022692"/>
    </source>
</evidence>
<evidence type="ECO:0000256" key="1">
    <source>
        <dbReference type="ARBA" id="ARBA00004651"/>
    </source>
</evidence>
<gene>
    <name evidence="7" type="ORF">METZ01_LOCUS150243</name>
</gene>
<dbReference type="PANTHER" id="PTHR10010">
    <property type="entry name" value="SOLUTE CARRIER FAMILY 34 SODIUM PHOSPHATE , MEMBER 2-RELATED"/>
    <property type="match status" value="1"/>
</dbReference>
<evidence type="ECO:0000256" key="2">
    <source>
        <dbReference type="ARBA" id="ARBA00022475"/>
    </source>
</evidence>
<dbReference type="NCBIfam" id="TIGR00704">
    <property type="entry name" value="NaPi_cotrn_rel"/>
    <property type="match status" value="1"/>
</dbReference>
<feature type="transmembrane region" description="Helical" evidence="6">
    <location>
        <begin position="112"/>
        <end position="131"/>
    </location>
</feature>
<keyword evidence="3 6" id="KW-0812">Transmembrane</keyword>
<dbReference type="GO" id="GO:0005436">
    <property type="term" value="F:sodium:phosphate symporter activity"/>
    <property type="evidence" value="ECO:0007669"/>
    <property type="project" value="InterPro"/>
</dbReference>
<dbReference type="PANTHER" id="PTHR10010:SF46">
    <property type="entry name" value="SODIUM-DEPENDENT PHOSPHATE TRANSPORT PROTEIN 2B"/>
    <property type="match status" value="1"/>
</dbReference>
<accession>A0A382A7Q0</accession>
<evidence type="ECO:0000256" key="5">
    <source>
        <dbReference type="ARBA" id="ARBA00023136"/>
    </source>
</evidence>
<organism evidence="7">
    <name type="scientific">marine metagenome</name>
    <dbReference type="NCBI Taxonomy" id="408172"/>
    <lineage>
        <taxon>unclassified sequences</taxon>
        <taxon>metagenomes</taxon>
        <taxon>ecological metagenomes</taxon>
    </lineage>
</organism>
<evidence type="ECO:0008006" key="8">
    <source>
        <dbReference type="Google" id="ProtNLM"/>
    </source>
</evidence>
<feature type="transmembrane region" description="Helical" evidence="6">
    <location>
        <begin position="161"/>
        <end position="182"/>
    </location>
</feature>
<feature type="non-terminal residue" evidence="7">
    <location>
        <position position="1"/>
    </location>
</feature>
<feature type="transmembrane region" description="Helical" evidence="6">
    <location>
        <begin position="272"/>
        <end position="294"/>
    </location>
</feature>
<feature type="transmembrane region" description="Helical" evidence="6">
    <location>
        <begin position="70"/>
        <end position="92"/>
    </location>
</feature>
<proteinExistence type="predicted"/>
<protein>
    <recommendedName>
        <fullName evidence="8">PhoU domain-containing protein</fullName>
    </recommendedName>
</protein>
<dbReference type="NCBIfam" id="NF037997">
    <property type="entry name" value="Na_Pi_symport"/>
    <property type="match status" value="1"/>
</dbReference>
<dbReference type="InterPro" id="IPR004633">
    <property type="entry name" value="NaPi_cotrn-rel/YqeW-like"/>
</dbReference>
<dbReference type="GO" id="GO:0044341">
    <property type="term" value="P:sodium-dependent phosphate transport"/>
    <property type="evidence" value="ECO:0007669"/>
    <property type="project" value="InterPro"/>
</dbReference>
<keyword evidence="4 6" id="KW-1133">Transmembrane helix</keyword>
<feature type="non-terminal residue" evidence="7">
    <location>
        <position position="331"/>
    </location>
</feature>
<evidence type="ECO:0000256" key="6">
    <source>
        <dbReference type="SAM" id="Phobius"/>
    </source>
</evidence>
<dbReference type="Pfam" id="PF02690">
    <property type="entry name" value="Na_Pi_cotrans"/>
    <property type="match status" value="2"/>
</dbReference>
<sequence>MIKTTPSIRLILWTIVPGIGFLNAGDSSSSSIHWNFLIMGLLGGLSLFLYGMAIMSEGMKKAAGDRMRNILAALTSNRVIGMTVGAFVTMIIQSSSATTVMLVSFVQAELMTYVQAISIILGANIGTTITAQLVAFKLTDYALLLITIGFVMTMFSKEDAIKHIGEAILGFGILFFGMKLMSDSMTPLRTFQPFIDIMKGMENPIIGILIGAIFTALIQSSSAFTGIVIVLAQQGLLTLEGGIPLIFGANIGTCITAGLASIGTIRDAKRVAIAHVFFNIGGVLLFILLIPQLAEIVRWISPVSELTGIEKLAMESPRQIANAHTIFNITV</sequence>
<feature type="transmembrane region" description="Helical" evidence="6">
    <location>
        <begin position="7"/>
        <end position="25"/>
    </location>
</feature>
<evidence type="ECO:0000256" key="4">
    <source>
        <dbReference type="ARBA" id="ARBA00022989"/>
    </source>
</evidence>
<feature type="transmembrane region" description="Helical" evidence="6">
    <location>
        <begin position="203"/>
        <end position="231"/>
    </location>
</feature>
<name>A0A382A7Q0_9ZZZZ</name>